<protein>
    <submittedName>
        <fullName evidence="1">Uncharacterized protein</fullName>
    </submittedName>
</protein>
<reference evidence="1" key="1">
    <citation type="journal article" date="2019" name="PLoS Negl. Trop. Dis.">
        <title>Revisiting the worldwide diversity of Leptospira species in the environment.</title>
        <authorList>
            <person name="Vincent A.T."/>
            <person name="Schiettekatte O."/>
            <person name="Bourhy P."/>
            <person name="Veyrier F.J."/>
            <person name="Picardeau M."/>
        </authorList>
    </citation>
    <scope>NUCLEOTIDE SEQUENCE [LARGE SCALE GENOMIC DNA]</scope>
    <source>
        <strain evidence="1">201601109</strain>
    </source>
</reference>
<sequence length="492" mass="57180">MARMLSAFQPRNEKGKFEKALITKAQITRELWKRGNLKFKIREYQIPLFESLHTIEARHSSRVILCSRRWGKTYSIITYIVEECIKNEKFIARIVAPNLKQLRKILKPIFNKILKDCPSELIPKFNVQDQAYTFPNGSEIHLYGSDNNSHESIRGTTSNLILLDEAGYIDQLDYVLSSIIMPSTFDTNGQVIISSTRSKDITHFFEQLVDNAEADGTLQIYDIHTSDYSESVIFRYREEAEKLEIGSWDREYLCKRIIDQKRHIVPEFNESIHVRSRTIDQYNQFHHRYVMADLGFSDFTVFLFGTYVFQEATLYIEAEWVSENENNTLTTDIIASNVQRVEKETFGGIQPYKRVGDNDNPLLFSDLGRNYNYYIYPVIKQTKEAMLNRLKIMFSENRIAIDPKCKLLITTLKSALWNVNRSDYQRNKVIGHADALSSLIYGAISLDTYSNPIPLIQTLDPTKDYHIVSNGNTNYQNHSRFDALKKAFGRDE</sequence>
<organism evidence="1 2">
    <name type="scientific">Leptospira bandrabouensis</name>
    <dbReference type="NCBI Taxonomy" id="2484903"/>
    <lineage>
        <taxon>Bacteria</taxon>
        <taxon>Pseudomonadati</taxon>
        <taxon>Spirochaetota</taxon>
        <taxon>Spirochaetia</taxon>
        <taxon>Leptospirales</taxon>
        <taxon>Leptospiraceae</taxon>
        <taxon>Leptospira</taxon>
    </lineage>
</organism>
<dbReference type="EMBL" id="RQHU01000019">
    <property type="protein sequence ID" value="TGN12369.1"/>
    <property type="molecule type" value="Genomic_DNA"/>
</dbReference>
<comment type="caution">
    <text evidence="1">The sequence shown here is derived from an EMBL/GenBank/DDBJ whole genome shotgun (WGS) entry which is preliminary data.</text>
</comment>
<gene>
    <name evidence="1" type="ORF">EHR08_13385</name>
</gene>
<dbReference type="AlphaFoldDB" id="A0A6H3NRS2"/>
<dbReference type="InterPro" id="IPR027417">
    <property type="entry name" value="P-loop_NTPase"/>
</dbReference>
<dbReference type="Pfam" id="PF03237">
    <property type="entry name" value="Terminase_6N"/>
    <property type="match status" value="1"/>
</dbReference>
<dbReference type="Gene3D" id="3.30.420.280">
    <property type="match status" value="1"/>
</dbReference>
<keyword evidence="2" id="KW-1185">Reference proteome</keyword>
<evidence type="ECO:0000313" key="1">
    <source>
        <dbReference type="EMBL" id="TGN12369.1"/>
    </source>
</evidence>
<dbReference type="Proteomes" id="UP000297649">
    <property type="component" value="Unassembled WGS sequence"/>
</dbReference>
<evidence type="ECO:0000313" key="2">
    <source>
        <dbReference type="Proteomes" id="UP000297649"/>
    </source>
</evidence>
<accession>A0A6H3NRS2</accession>
<proteinExistence type="predicted"/>
<name>A0A6H3NRS2_9LEPT</name>
<dbReference type="Gene3D" id="3.40.50.300">
    <property type="entry name" value="P-loop containing nucleotide triphosphate hydrolases"/>
    <property type="match status" value="1"/>
</dbReference>
<dbReference type="RefSeq" id="WP_135743240.1">
    <property type="nucleotide sequence ID" value="NZ_RQHT01000001.1"/>
</dbReference>